<protein>
    <submittedName>
        <fullName evidence="1">Uncharacterized protein</fullName>
    </submittedName>
</protein>
<dbReference type="Proteomes" id="UP000230423">
    <property type="component" value="Unassembled WGS sequence"/>
</dbReference>
<proteinExistence type="predicted"/>
<dbReference type="AlphaFoldDB" id="A0A2G9URT7"/>
<organism evidence="1 2">
    <name type="scientific">Teladorsagia circumcincta</name>
    <name type="common">Brown stomach worm</name>
    <name type="synonym">Ostertagia circumcincta</name>
    <dbReference type="NCBI Taxonomy" id="45464"/>
    <lineage>
        <taxon>Eukaryota</taxon>
        <taxon>Metazoa</taxon>
        <taxon>Ecdysozoa</taxon>
        <taxon>Nematoda</taxon>
        <taxon>Chromadorea</taxon>
        <taxon>Rhabditida</taxon>
        <taxon>Rhabditina</taxon>
        <taxon>Rhabditomorpha</taxon>
        <taxon>Strongyloidea</taxon>
        <taxon>Trichostrongylidae</taxon>
        <taxon>Teladorsagia</taxon>
    </lineage>
</organism>
<reference evidence="1 2" key="1">
    <citation type="submission" date="2015-09" db="EMBL/GenBank/DDBJ databases">
        <title>Draft genome of the parasitic nematode Teladorsagia circumcincta isolate WARC Sus (inbred).</title>
        <authorList>
            <person name="Mitreva M."/>
        </authorList>
    </citation>
    <scope>NUCLEOTIDE SEQUENCE [LARGE SCALE GENOMIC DNA]</scope>
    <source>
        <strain evidence="1 2">S</strain>
    </source>
</reference>
<name>A0A2G9URT7_TELCI</name>
<evidence type="ECO:0000313" key="1">
    <source>
        <dbReference type="EMBL" id="PIO72974.1"/>
    </source>
</evidence>
<gene>
    <name evidence="1" type="ORF">TELCIR_05072</name>
</gene>
<keyword evidence="2" id="KW-1185">Reference proteome</keyword>
<dbReference type="EMBL" id="KZ345553">
    <property type="protein sequence ID" value="PIO72974.1"/>
    <property type="molecule type" value="Genomic_DNA"/>
</dbReference>
<evidence type="ECO:0000313" key="2">
    <source>
        <dbReference type="Proteomes" id="UP000230423"/>
    </source>
</evidence>
<sequence>MSAIRKGVQRQLFQTDDERLHAIVHVVRVDGPLSTFQPVSAKEEADFRRLLAKAELTIGEADKFAESMMGSEMAVNQLLALLDGALDKVALLEKEIDTCDAILAVCGNN</sequence>
<dbReference type="OrthoDB" id="27109at2759"/>
<accession>A0A2G9URT7</accession>